<feature type="domain" description="Palmitoyltransferase DHHC" evidence="8">
    <location>
        <begin position="130"/>
        <end position="255"/>
    </location>
</feature>
<comment type="domain">
    <text evidence="7">The DHHC domain is required for palmitoyltransferase activity.</text>
</comment>
<dbReference type="RefSeq" id="XP_009056380.1">
    <property type="nucleotide sequence ID" value="XM_009058132.1"/>
</dbReference>
<protein>
    <recommendedName>
        <fullName evidence="7">Palmitoyltransferase</fullName>
        <ecNumber evidence="7">2.3.1.225</ecNumber>
    </recommendedName>
</protein>
<sequence>MDLYGTAKVPVDMSMFASSHSNRPPSAVLDHQNDSYKYINVPIIGRVRCIKDKNGMISLLCVYLYWLYGTFTTLFIVLIPAYNDGLISSILIYFFLAIAFLCLSSLIRASTMNPGTIPAESQIQALVDDSWTYCNICQRKRPFRAHHCRRCRQCVAKMDHHCPWINNCVGEANHYAFALLLLYAFMFGLLSFILSMLHFWVLPRCISCDREVFYIKHSIWFMYILTALGLNMFLVMGLQLFGTHFNLLIDRTTLQNLQGTPEDGITIRSTLTAYKELFGRNAILCWLLPCRRRKSNNYDLHQI</sequence>
<organism evidence="9 10">
    <name type="scientific">Lottia gigantea</name>
    <name type="common">Giant owl limpet</name>
    <dbReference type="NCBI Taxonomy" id="225164"/>
    <lineage>
        <taxon>Eukaryota</taxon>
        <taxon>Metazoa</taxon>
        <taxon>Spiralia</taxon>
        <taxon>Lophotrochozoa</taxon>
        <taxon>Mollusca</taxon>
        <taxon>Gastropoda</taxon>
        <taxon>Patellogastropoda</taxon>
        <taxon>Lottioidea</taxon>
        <taxon>Lottiidae</taxon>
        <taxon>Lottia</taxon>
    </lineage>
</organism>
<dbReference type="OMA" id="HGERELW"/>
<evidence type="ECO:0000256" key="1">
    <source>
        <dbReference type="ARBA" id="ARBA00004141"/>
    </source>
</evidence>
<dbReference type="AlphaFoldDB" id="V4AHR1"/>
<keyword evidence="5 7" id="KW-0472">Membrane</keyword>
<dbReference type="KEGG" id="lgi:LOTGIDRAFT_175635"/>
<keyword evidence="2 7" id="KW-0808">Transferase</keyword>
<feature type="transmembrane region" description="Helical" evidence="7">
    <location>
        <begin position="220"/>
        <end position="241"/>
    </location>
</feature>
<evidence type="ECO:0000256" key="6">
    <source>
        <dbReference type="ARBA" id="ARBA00023315"/>
    </source>
</evidence>
<dbReference type="PROSITE" id="PS50216">
    <property type="entry name" value="DHHC"/>
    <property type="match status" value="1"/>
</dbReference>
<comment type="catalytic activity">
    <reaction evidence="7">
        <text>L-cysteinyl-[protein] + hexadecanoyl-CoA = S-hexadecanoyl-L-cysteinyl-[protein] + CoA</text>
        <dbReference type="Rhea" id="RHEA:36683"/>
        <dbReference type="Rhea" id="RHEA-COMP:10131"/>
        <dbReference type="Rhea" id="RHEA-COMP:11032"/>
        <dbReference type="ChEBI" id="CHEBI:29950"/>
        <dbReference type="ChEBI" id="CHEBI:57287"/>
        <dbReference type="ChEBI" id="CHEBI:57379"/>
        <dbReference type="ChEBI" id="CHEBI:74151"/>
        <dbReference type="EC" id="2.3.1.225"/>
    </reaction>
</comment>
<dbReference type="EC" id="2.3.1.225" evidence="7"/>
<reference evidence="9 10" key="1">
    <citation type="journal article" date="2013" name="Nature">
        <title>Insights into bilaterian evolution from three spiralian genomes.</title>
        <authorList>
            <person name="Simakov O."/>
            <person name="Marletaz F."/>
            <person name="Cho S.J."/>
            <person name="Edsinger-Gonzales E."/>
            <person name="Havlak P."/>
            <person name="Hellsten U."/>
            <person name="Kuo D.H."/>
            <person name="Larsson T."/>
            <person name="Lv J."/>
            <person name="Arendt D."/>
            <person name="Savage R."/>
            <person name="Osoegawa K."/>
            <person name="de Jong P."/>
            <person name="Grimwood J."/>
            <person name="Chapman J.A."/>
            <person name="Shapiro H."/>
            <person name="Aerts A."/>
            <person name="Otillar R.P."/>
            <person name="Terry A.Y."/>
            <person name="Boore J.L."/>
            <person name="Grigoriev I.V."/>
            <person name="Lindberg D.R."/>
            <person name="Seaver E.C."/>
            <person name="Weisblat D.A."/>
            <person name="Putnam N.H."/>
            <person name="Rokhsar D.S."/>
        </authorList>
    </citation>
    <scope>NUCLEOTIDE SEQUENCE [LARGE SCALE GENOMIC DNA]</scope>
</reference>
<keyword evidence="4 7" id="KW-1133">Transmembrane helix</keyword>
<dbReference type="PANTHER" id="PTHR22883:SF452">
    <property type="entry name" value="PALMITOYLTRANSFERASE"/>
    <property type="match status" value="1"/>
</dbReference>
<feature type="transmembrane region" description="Helical" evidence="7">
    <location>
        <begin position="175"/>
        <end position="200"/>
    </location>
</feature>
<evidence type="ECO:0000313" key="10">
    <source>
        <dbReference type="Proteomes" id="UP000030746"/>
    </source>
</evidence>
<dbReference type="GO" id="GO:0005783">
    <property type="term" value="C:endoplasmic reticulum"/>
    <property type="evidence" value="ECO:0007669"/>
    <property type="project" value="TreeGrafter"/>
</dbReference>
<dbReference type="HOGENOM" id="CLU_048061_3_0_1"/>
<evidence type="ECO:0000256" key="4">
    <source>
        <dbReference type="ARBA" id="ARBA00022989"/>
    </source>
</evidence>
<keyword evidence="6 7" id="KW-0012">Acyltransferase</keyword>
<dbReference type="GO" id="GO:0019706">
    <property type="term" value="F:protein-cysteine S-palmitoyltransferase activity"/>
    <property type="evidence" value="ECO:0007669"/>
    <property type="project" value="UniProtKB-EC"/>
</dbReference>
<evidence type="ECO:0000256" key="5">
    <source>
        <dbReference type="ARBA" id="ARBA00023136"/>
    </source>
</evidence>
<evidence type="ECO:0000259" key="8">
    <source>
        <dbReference type="Pfam" id="PF01529"/>
    </source>
</evidence>
<evidence type="ECO:0000313" key="9">
    <source>
        <dbReference type="EMBL" id="ESO92926.1"/>
    </source>
</evidence>
<dbReference type="CTD" id="20243291"/>
<proteinExistence type="inferred from homology"/>
<dbReference type="GO" id="GO:0005794">
    <property type="term" value="C:Golgi apparatus"/>
    <property type="evidence" value="ECO:0007669"/>
    <property type="project" value="TreeGrafter"/>
</dbReference>
<dbReference type="GO" id="GO:0006612">
    <property type="term" value="P:protein targeting to membrane"/>
    <property type="evidence" value="ECO:0007669"/>
    <property type="project" value="TreeGrafter"/>
</dbReference>
<dbReference type="GeneID" id="20243291"/>
<keyword evidence="3 7" id="KW-0812">Transmembrane</keyword>
<dbReference type="EMBL" id="KB201998">
    <property type="protein sequence ID" value="ESO92926.1"/>
    <property type="molecule type" value="Genomic_DNA"/>
</dbReference>
<dbReference type="PANTHER" id="PTHR22883">
    <property type="entry name" value="ZINC FINGER DHHC DOMAIN CONTAINING PROTEIN"/>
    <property type="match status" value="1"/>
</dbReference>
<dbReference type="InterPro" id="IPR001594">
    <property type="entry name" value="Palmitoyltrfase_DHHC"/>
</dbReference>
<gene>
    <name evidence="9" type="ORF">LOTGIDRAFT_175635</name>
</gene>
<comment type="subcellular location">
    <subcellularLocation>
        <location evidence="1">Membrane</location>
        <topology evidence="1">Multi-pass membrane protein</topology>
    </subcellularLocation>
</comment>
<feature type="transmembrane region" description="Helical" evidence="7">
    <location>
        <begin position="85"/>
        <end position="107"/>
    </location>
</feature>
<keyword evidence="10" id="KW-1185">Reference proteome</keyword>
<accession>V4AHR1</accession>
<dbReference type="OrthoDB" id="331948at2759"/>
<dbReference type="GO" id="GO:0016020">
    <property type="term" value="C:membrane"/>
    <property type="evidence" value="ECO:0007669"/>
    <property type="project" value="UniProtKB-SubCell"/>
</dbReference>
<dbReference type="Pfam" id="PF01529">
    <property type="entry name" value="DHHC"/>
    <property type="match status" value="1"/>
</dbReference>
<evidence type="ECO:0000256" key="7">
    <source>
        <dbReference type="RuleBase" id="RU079119"/>
    </source>
</evidence>
<dbReference type="Proteomes" id="UP000030746">
    <property type="component" value="Unassembled WGS sequence"/>
</dbReference>
<evidence type="ECO:0000256" key="2">
    <source>
        <dbReference type="ARBA" id="ARBA00022679"/>
    </source>
</evidence>
<dbReference type="InterPro" id="IPR039859">
    <property type="entry name" value="PFA4/ZDH16/20/ERF2-like"/>
</dbReference>
<comment type="similarity">
    <text evidence="7">Belongs to the DHHC palmitoyltransferase family.</text>
</comment>
<name>V4AHR1_LOTGI</name>
<evidence type="ECO:0000256" key="3">
    <source>
        <dbReference type="ARBA" id="ARBA00022692"/>
    </source>
</evidence>
<dbReference type="STRING" id="225164.V4AHR1"/>
<feature type="transmembrane region" description="Helical" evidence="7">
    <location>
        <begin position="56"/>
        <end position="79"/>
    </location>
</feature>